<evidence type="ECO:0000313" key="14">
    <source>
        <dbReference type="Proteomes" id="UP000738517"/>
    </source>
</evidence>
<evidence type="ECO:0000256" key="2">
    <source>
        <dbReference type="ARBA" id="ARBA00004370"/>
    </source>
</evidence>
<evidence type="ECO:0000256" key="3">
    <source>
        <dbReference type="ARBA" id="ARBA00012438"/>
    </source>
</evidence>
<feature type="domain" description="HAMP" evidence="12">
    <location>
        <begin position="170"/>
        <end position="224"/>
    </location>
</feature>
<keyword evidence="5" id="KW-0808">Transferase</keyword>
<evidence type="ECO:0000313" key="13">
    <source>
        <dbReference type="EMBL" id="NBI53039.1"/>
    </source>
</evidence>
<dbReference type="Pfam" id="PF00512">
    <property type="entry name" value="HisKA"/>
    <property type="match status" value="1"/>
</dbReference>
<dbReference type="CDD" id="cd00082">
    <property type="entry name" value="HisKA"/>
    <property type="match status" value="1"/>
</dbReference>
<feature type="domain" description="Histidine kinase" evidence="11">
    <location>
        <begin position="232"/>
        <end position="424"/>
    </location>
</feature>
<dbReference type="InterPro" id="IPR003594">
    <property type="entry name" value="HATPase_dom"/>
</dbReference>
<evidence type="ECO:0000256" key="9">
    <source>
        <dbReference type="ARBA" id="ARBA00023012"/>
    </source>
</evidence>
<keyword evidence="9" id="KW-0902">Two-component regulatory system</keyword>
<gene>
    <name evidence="13" type="ORF">EIZ48_10665</name>
</gene>
<name>A0ABW9YGV8_9GAMM</name>
<reference evidence="13 14" key="1">
    <citation type="journal article" date="2017" name="Int. J. Syst. Evol. Microbiol.">
        <title>Photobacterium alginatilyticum sp. nov., a marine bacterium isolated from bottom seawater.</title>
        <authorList>
            <person name="Wang X."/>
            <person name="Wang Y."/>
            <person name="Yang X."/>
            <person name="Sun H."/>
            <person name="Li B."/>
            <person name="Zhang X.H."/>
        </authorList>
    </citation>
    <scope>NUCLEOTIDE SEQUENCE [LARGE SCALE GENOMIC DNA]</scope>
    <source>
        <strain evidence="13 14">P03D4</strain>
    </source>
</reference>
<protein>
    <recommendedName>
        <fullName evidence="3">histidine kinase</fullName>
        <ecNumber evidence="3">2.7.13.3</ecNumber>
    </recommendedName>
</protein>
<sequence length="431" mass="48302">MTANKQVKSAKQLTFTYFSIVAFAIISIHFVLLETTLEDFELINANNRLQHAKEVAKEVLSENDAQTISIPPFSHAYIGRELLPSHLIIPDSLPDDEAVELKRVSSDDTEYFIMRSNLMIKGKQLSVYFLYYDDIYELSEEQIFWNQAKQLSITLVLILISLFVILSISRRLTAPLSELTNDLEARSVTDLSPIQPPRGVVSKELLQLVTSFNLYSERIHQLLERERSFNRYASHELRTPLMVMKGAISLLGQSNDPAFIEKQRIRLLHASNEMNDFVTTLLSLTREENLTKLSPRALGHDELSSIATEHEHLLANKPVEWRVTMNGETTVKAPETTMKILIGNLIKNAFACTEEGTVTLETSPDSIKVIDSGIGLGGKPRGVEGFGLGLLIAGDICRKYGWQLKHYNNDSQGCTAEIILTSGDIPSEPQG</sequence>
<dbReference type="GO" id="GO:0016301">
    <property type="term" value="F:kinase activity"/>
    <property type="evidence" value="ECO:0007669"/>
    <property type="project" value="UniProtKB-KW"/>
</dbReference>
<evidence type="ECO:0000256" key="5">
    <source>
        <dbReference type="ARBA" id="ARBA00022679"/>
    </source>
</evidence>
<comment type="caution">
    <text evidence="13">The sequence shown here is derived from an EMBL/GenBank/DDBJ whole genome shotgun (WGS) entry which is preliminary data.</text>
</comment>
<dbReference type="PROSITE" id="PS50885">
    <property type="entry name" value="HAMP"/>
    <property type="match status" value="1"/>
</dbReference>
<dbReference type="InterPro" id="IPR003661">
    <property type="entry name" value="HisK_dim/P_dom"/>
</dbReference>
<dbReference type="RefSeq" id="WP_160650815.1">
    <property type="nucleotide sequence ID" value="NZ_RSEJ01000009.1"/>
</dbReference>
<feature type="transmembrane region" description="Helical" evidence="10">
    <location>
        <begin position="12"/>
        <end position="32"/>
    </location>
</feature>
<dbReference type="SMART" id="SM00388">
    <property type="entry name" value="HisKA"/>
    <property type="match status" value="1"/>
</dbReference>
<evidence type="ECO:0000256" key="6">
    <source>
        <dbReference type="ARBA" id="ARBA00022692"/>
    </source>
</evidence>
<dbReference type="EC" id="2.7.13.3" evidence="3"/>
<dbReference type="Gene3D" id="1.10.287.130">
    <property type="match status" value="1"/>
</dbReference>
<evidence type="ECO:0000256" key="10">
    <source>
        <dbReference type="SAM" id="Phobius"/>
    </source>
</evidence>
<organism evidence="13 14">
    <name type="scientific">Photobacterium alginatilyticum</name>
    <dbReference type="NCBI Taxonomy" id="1775171"/>
    <lineage>
        <taxon>Bacteria</taxon>
        <taxon>Pseudomonadati</taxon>
        <taxon>Pseudomonadota</taxon>
        <taxon>Gammaproteobacteria</taxon>
        <taxon>Vibrionales</taxon>
        <taxon>Vibrionaceae</taxon>
        <taxon>Photobacterium</taxon>
    </lineage>
</organism>
<dbReference type="InterPro" id="IPR003660">
    <property type="entry name" value="HAMP_dom"/>
</dbReference>
<dbReference type="Gene3D" id="6.10.340.10">
    <property type="match status" value="1"/>
</dbReference>
<dbReference type="Gene3D" id="3.30.565.10">
    <property type="entry name" value="Histidine kinase-like ATPase, C-terminal domain"/>
    <property type="match status" value="1"/>
</dbReference>
<dbReference type="PANTHER" id="PTHR45436">
    <property type="entry name" value="SENSOR HISTIDINE KINASE YKOH"/>
    <property type="match status" value="1"/>
</dbReference>
<keyword evidence="14" id="KW-1185">Reference proteome</keyword>
<comment type="catalytic activity">
    <reaction evidence="1">
        <text>ATP + protein L-histidine = ADP + protein N-phospho-L-histidine.</text>
        <dbReference type="EC" id="2.7.13.3"/>
    </reaction>
</comment>
<evidence type="ECO:0000256" key="8">
    <source>
        <dbReference type="ARBA" id="ARBA00022989"/>
    </source>
</evidence>
<dbReference type="InterPro" id="IPR050428">
    <property type="entry name" value="TCS_sensor_his_kinase"/>
</dbReference>
<dbReference type="SUPFAM" id="SSF47384">
    <property type="entry name" value="Homodimeric domain of signal transducing histidine kinase"/>
    <property type="match status" value="1"/>
</dbReference>
<keyword evidence="7 13" id="KW-0418">Kinase</keyword>
<dbReference type="SUPFAM" id="SSF55874">
    <property type="entry name" value="ATPase domain of HSP90 chaperone/DNA topoisomerase II/histidine kinase"/>
    <property type="match status" value="1"/>
</dbReference>
<evidence type="ECO:0000256" key="4">
    <source>
        <dbReference type="ARBA" id="ARBA00022553"/>
    </source>
</evidence>
<accession>A0ABW9YGV8</accession>
<comment type="subcellular location">
    <subcellularLocation>
        <location evidence="2">Membrane</location>
    </subcellularLocation>
</comment>
<proteinExistence type="predicted"/>
<evidence type="ECO:0000259" key="11">
    <source>
        <dbReference type="PROSITE" id="PS50109"/>
    </source>
</evidence>
<dbReference type="EMBL" id="RSEJ01000009">
    <property type="protein sequence ID" value="NBI53039.1"/>
    <property type="molecule type" value="Genomic_DNA"/>
</dbReference>
<keyword evidence="6 10" id="KW-0812">Transmembrane</keyword>
<dbReference type="Proteomes" id="UP000738517">
    <property type="component" value="Unassembled WGS sequence"/>
</dbReference>
<dbReference type="InterPro" id="IPR036890">
    <property type="entry name" value="HATPase_C_sf"/>
</dbReference>
<evidence type="ECO:0000259" key="12">
    <source>
        <dbReference type="PROSITE" id="PS50885"/>
    </source>
</evidence>
<dbReference type="SMART" id="SM00387">
    <property type="entry name" value="HATPase_c"/>
    <property type="match status" value="1"/>
</dbReference>
<dbReference type="PANTHER" id="PTHR45436:SF16">
    <property type="entry name" value="HISTIDINE KINASE"/>
    <property type="match status" value="1"/>
</dbReference>
<keyword evidence="4" id="KW-0597">Phosphoprotein</keyword>
<dbReference type="InterPro" id="IPR005467">
    <property type="entry name" value="His_kinase_dom"/>
</dbReference>
<dbReference type="PROSITE" id="PS50109">
    <property type="entry name" value="HIS_KIN"/>
    <property type="match status" value="1"/>
</dbReference>
<evidence type="ECO:0000256" key="1">
    <source>
        <dbReference type="ARBA" id="ARBA00000085"/>
    </source>
</evidence>
<keyword evidence="10" id="KW-0472">Membrane</keyword>
<dbReference type="InterPro" id="IPR036097">
    <property type="entry name" value="HisK_dim/P_sf"/>
</dbReference>
<keyword evidence="8 10" id="KW-1133">Transmembrane helix</keyword>
<evidence type="ECO:0000256" key="7">
    <source>
        <dbReference type="ARBA" id="ARBA00022777"/>
    </source>
</evidence>